<comment type="caution">
    <text evidence="1">The sequence shown here is derived from an EMBL/GenBank/DDBJ whole genome shotgun (WGS) entry which is preliminary data.</text>
</comment>
<gene>
    <name evidence="1" type="ORF">FB384_004891</name>
</gene>
<name>A0A839XQ34_9PSEU</name>
<sequence length="404" mass="44050">MVLGIADSYQAVIHMQGGDRVFTHVNGATNISWGRKLDDYSEASITVAKSEASSDVCSRLGHVHTWGHELSIYRNDQFVWQGPIVNKEETRSGFTFEARDMLGWFDRRVTLEPYNWTERTRENPGAWGPADSAVIVGDVIAGALGVRGTDINDDRLDPNLLPYLIIPGESGVRTTFQALQIGQKNLGEAVRSIIDAGLAMFTIGRYCCFYPTATTRTWKPLRLTEDDFLADLVVREAGLDAATLGVVVGSQPQNEVQDNGTQPPASQPTPVGVWPYWVPGQGWTPVDPVDPFYGAIFRSSSSQTATTNEAARSLARLMASYGNPPPVDIIVPNNAQLSPDANVTIDELVPGYPVTVALRSYCTPVTQRFVINEVEVTADVSSDRMNESVQVSLANEGSPLSDTE</sequence>
<evidence type="ECO:0000313" key="2">
    <source>
        <dbReference type="Proteomes" id="UP000564573"/>
    </source>
</evidence>
<keyword evidence="2" id="KW-1185">Reference proteome</keyword>
<dbReference type="AlphaFoldDB" id="A0A839XQ34"/>
<organism evidence="1 2">
    <name type="scientific">Prauserella sediminis</name>
    <dbReference type="NCBI Taxonomy" id="577680"/>
    <lineage>
        <taxon>Bacteria</taxon>
        <taxon>Bacillati</taxon>
        <taxon>Actinomycetota</taxon>
        <taxon>Actinomycetes</taxon>
        <taxon>Pseudonocardiales</taxon>
        <taxon>Pseudonocardiaceae</taxon>
        <taxon>Prauserella</taxon>
        <taxon>Prauserella salsuginis group</taxon>
    </lineage>
</organism>
<protein>
    <submittedName>
        <fullName evidence="1">Nitrogen regulatory protein PII-like uncharacterized protein</fullName>
    </submittedName>
</protein>
<evidence type="ECO:0000313" key="1">
    <source>
        <dbReference type="EMBL" id="MBB3665932.1"/>
    </source>
</evidence>
<dbReference type="RefSeq" id="WP_183787132.1">
    <property type="nucleotide sequence ID" value="NZ_JACIBS010000009.1"/>
</dbReference>
<accession>A0A839XQ34</accession>
<dbReference type="EMBL" id="JACIBS010000009">
    <property type="protein sequence ID" value="MBB3665932.1"/>
    <property type="molecule type" value="Genomic_DNA"/>
</dbReference>
<dbReference type="Proteomes" id="UP000564573">
    <property type="component" value="Unassembled WGS sequence"/>
</dbReference>
<reference evidence="1 2" key="1">
    <citation type="submission" date="2020-08" db="EMBL/GenBank/DDBJ databases">
        <title>Sequencing the genomes of 1000 actinobacteria strains.</title>
        <authorList>
            <person name="Klenk H.-P."/>
        </authorList>
    </citation>
    <scope>NUCLEOTIDE SEQUENCE [LARGE SCALE GENOMIC DNA]</scope>
    <source>
        <strain evidence="1 2">DSM 45267</strain>
    </source>
</reference>
<proteinExistence type="predicted"/>